<accession>A0A699QK09</accession>
<proteinExistence type="predicted"/>
<keyword evidence="1" id="KW-0812">Transmembrane</keyword>
<evidence type="ECO:0000256" key="1">
    <source>
        <dbReference type="SAM" id="Phobius"/>
    </source>
</evidence>
<sequence>MATTYPSVLSGKDNGENIIKSIDEGLFKMEKINETLAEGAEGAVRPERDRVVADLTPEEKKRYKADIRATNILLQVPFTIICYSTIYYVPPVNYQPQLADNI</sequence>
<organism evidence="2">
    <name type="scientific">Tanacetum cinerariifolium</name>
    <name type="common">Dalmatian daisy</name>
    <name type="synonym">Chrysanthemum cinerariifolium</name>
    <dbReference type="NCBI Taxonomy" id="118510"/>
    <lineage>
        <taxon>Eukaryota</taxon>
        <taxon>Viridiplantae</taxon>
        <taxon>Streptophyta</taxon>
        <taxon>Embryophyta</taxon>
        <taxon>Tracheophyta</taxon>
        <taxon>Spermatophyta</taxon>
        <taxon>Magnoliopsida</taxon>
        <taxon>eudicotyledons</taxon>
        <taxon>Gunneridae</taxon>
        <taxon>Pentapetalae</taxon>
        <taxon>asterids</taxon>
        <taxon>campanulids</taxon>
        <taxon>Asterales</taxon>
        <taxon>Asteraceae</taxon>
        <taxon>Asteroideae</taxon>
        <taxon>Anthemideae</taxon>
        <taxon>Anthemidinae</taxon>
        <taxon>Tanacetum</taxon>
    </lineage>
</organism>
<comment type="caution">
    <text evidence="2">The sequence shown here is derived from an EMBL/GenBank/DDBJ whole genome shotgun (WGS) entry which is preliminary data.</text>
</comment>
<reference evidence="2" key="1">
    <citation type="journal article" date="2019" name="Sci. Rep.">
        <title>Draft genome of Tanacetum cinerariifolium, the natural source of mosquito coil.</title>
        <authorList>
            <person name="Yamashiro T."/>
            <person name="Shiraishi A."/>
            <person name="Satake H."/>
            <person name="Nakayama K."/>
        </authorList>
    </citation>
    <scope>NUCLEOTIDE SEQUENCE</scope>
</reference>
<evidence type="ECO:0000313" key="2">
    <source>
        <dbReference type="EMBL" id="GFC66593.1"/>
    </source>
</evidence>
<keyword evidence="1" id="KW-0472">Membrane</keyword>
<dbReference type="EMBL" id="BKCJ011011716">
    <property type="protein sequence ID" value="GFC66593.1"/>
    <property type="molecule type" value="Genomic_DNA"/>
</dbReference>
<name>A0A699QK09_TANCI</name>
<feature type="transmembrane region" description="Helical" evidence="1">
    <location>
        <begin position="69"/>
        <end position="89"/>
    </location>
</feature>
<keyword evidence="1" id="KW-1133">Transmembrane helix</keyword>
<dbReference type="AlphaFoldDB" id="A0A699QK09"/>
<gene>
    <name evidence="2" type="ORF">Tci_838563</name>
</gene>
<protein>
    <submittedName>
        <fullName evidence="2">Integrase, catalytic region, zinc finger, CCHC-type, peptidase aspartic, catalytic</fullName>
    </submittedName>
</protein>